<feature type="binding site" evidence="3">
    <location>
        <position position="269"/>
    </location>
    <ligand>
        <name>dimethylallyl diphosphate</name>
        <dbReference type="ChEBI" id="CHEBI:57623"/>
    </ligand>
</feature>
<dbReference type="NCBIfam" id="TIGR03429">
    <property type="entry name" value="arom_pren_DMATS"/>
    <property type="match status" value="1"/>
</dbReference>
<evidence type="ECO:0000256" key="2">
    <source>
        <dbReference type="ARBA" id="ARBA00022679"/>
    </source>
</evidence>
<dbReference type="GO" id="GO:0016765">
    <property type="term" value="F:transferase activity, transferring alkyl or aryl (other than methyl) groups"/>
    <property type="evidence" value="ECO:0007669"/>
    <property type="project" value="InterPro"/>
</dbReference>
<gene>
    <name evidence="4" type="ORF">HK57_00712</name>
</gene>
<dbReference type="AlphaFoldDB" id="A0A0C1E5T5"/>
<feature type="binding site" evidence="3">
    <location>
        <position position="356"/>
    </location>
    <ligand>
        <name>dimethylallyl diphosphate</name>
        <dbReference type="ChEBI" id="CHEBI:57623"/>
    </ligand>
</feature>
<protein>
    <submittedName>
        <fullName evidence="4">DMATS type aromatic prenyltransferase</fullName>
    </submittedName>
</protein>
<evidence type="ECO:0000256" key="1">
    <source>
        <dbReference type="ARBA" id="ARBA00010209"/>
    </source>
</evidence>
<dbReference type="GO" id="GO:0009820">
    <property type="term" value="P:alkaloid metabolic process"/>
    <property type="evidence" value="ECO:0007669"/>
    <property type="project" value="InterPro"/>
</dbReference>
<accession>A0A0C1E5T5</accession>
<dbReference type="EMBL" id="JOMC01000121">
    <property type="protein sequence ID" value="KIA75523.1"/>
    <property type="molecule type" value="Genomic_DNA"/>
</dbReference>
<evidence type="ECO:0000313" key="4">
    <source>
        <dbReference type="EMBL" id="KIA75523.1"/>
    </source>
</evidence>
<comment type="similarity">
    <text evidence="1">Belongs to the tryptophan dimethylallyltransferase family.</text>
</comment>
<dbReference type="Pfam" id="PF11991">
    <property type="entry name" value="Trp_DMAT"/>
    <property type="match status" value="1"/>
</dbReference>
<evidence type="ECO:0000313" key="5">
    <source>
        <dbReference type="Proteomes" id="UP000053475"/>
    </source>
</evidence>
<feature type="binding site" evidence="3">
    <location>
        <position position="202"/>
    </location>
    <ligand>
        <name>dimethylallyl diphosphate</name>
        <dbReference type="ChEBI" id="CHEBI:57623"/>
    </ligand>
</feature>
<dbReference type="SFLD" id="SFLDG01162">
    <property type="entry name" value="I"/>
    <property type="match status" value="1"/>
</dbReference>
<dbReference type="PANTHER" id="PTHR40627">
    <property type="entry name" value="INDOLE PRENYLTRANSFERASE TDIB-RELATED"/>
    <property type="match status" value="1"/>
</dbReference>
<proteinExistence type="inferred from homology"/>
<name>A0A0C1E5T5_ASPUT</name>
<feature type="binding site" evidence="3">
    <location>
        <position position="273"/>
    </location>
    <ligand>
        <name>dimethylallyl diphosphate</name>
        <dbReference type="ChEBI" id="CHEBI:57623"/>
    </ligand>
</feature>
<dbReference type="SFLD" id="SFLDS00036">
    <property type="entry name" value="Aromatic_Prenyltransferase"/>
    <property type="match status" value="1"/>
</dbReference>
<dbReference type="InterPro" id="IPR012148">
    <property type="entry name" value="ABBA_DMATS-like"/>
</dbReference>
<keyword evidence="5" id="KW-1185">Reference proteome</keyword>
<dbReference type="InterPro" id="IPR033964">
    <property type="entry name" value="ABBA"/>
</dbReference>
<comment type="caution">
    <text evidence="4">The sequence shown here is derived from an EMBL/GenBank/DDBJ whole genome shotgun (WGS) entry which is preliminary data.</text>
</comment>
<feature type="binding site" evidence="3">
    <location>
        <position position="425"/>
    </location>
    <ligand>
        <name>dimethylallyl diphosphate</name>
        <dbReference type="ChEBI" id="CHEBI:57623"/>
    </ligand>
</feature>
<organism evidence="4 5">
    <name type="scientific">Aspergillus ustus</name>
    <dbReference type="NCBI Taxonomy" id="40382"/>
    <lineage>
        <taxon>Eukaryota</taxon>
        <taxon>Fungi</taxon>
        <taxon>Dikarya</taxon>
        <taxon>Ascomycota</taxon>
        <taxon>Pezizomycotina</taxon>
        <taxon>Eurotiomycetes</taxon>
        <taxon>Eurotiomycetidae</taxon>
        <taxon>Eurotiales</taxon>
        <taxon>Aspergillaceae</taxon>
        <taxon>Aspergillus</taxon>
        <taxon>Aspergillus subgen. Nidulantes</taxon>
    </lineage>
</organism>
<dbReference type="InterPro" id="IPR017795">
    <property type="entry name" value="ABBA_NscD-like"/>
</dbReference>
<dbReference type="Proteomes" id="UP000053475">
    <property type="component" value="Unassembled WGS sequence"/>
</dbReference>
<feature type="binding site" evidence="3">
    <location>
        <position position="200"/>
    </location>
    <ligand>
        <name>dimethylallyl diphosphate</name>
        <dbReference type="ChEBI" id="CHEBI:57623"/>
    </ligand>
</feature>
<reference evidence="4 5" key="1">
    <citation type="submission" date="2014-11" db="EMBL/GenBank/DDBJ databases">
        <title>Genomics derived discovery of secondary metabolites biosynthetic gene clusters in Aspergillus ustus.</title>
        <authorList>
            <person name="Pi B."/>
            <person name="Dai F."/>
            <person name="Song X."/>
            <person name="Zhu C."/>
            <person name="Li H."/>
            <person name="Yu D."/>
        </authorList>
    </citation>
    <scope>NUCLEOTIDE SEQUENCE [LARGE SCALE GENOMIC DNA]</scope>
    <source>
        <strain evidence="4 5">3.3904</strain>
    </source>
</reference>
<dbReference type="PIRSF" id="PIRSF000509">
    <property type="entry name" value="Trp_DMAT"/>
    <property type="match status" value="1"/>
</dbReference>
<dbReference type="PANTHER" id="PTHR40627:SF3">
    <property type="entry name" value="PRENYLTRANSFERASE ASQH2-RELATED"/>
    <property type="match status" value="1"/>
</dbReference>
<dbReference type="CDD" id="cd13929">
    <property type="entry name" value="PT-DMATS_CymD"/>
    <property type="match status" value="1"/>
</dbReference>
<feature type="binding site" evidence="3">
    <location>
        <position position="271"/>
    </location>
    <ligand>
        <name>dimethylallyl diphosphate</name>
        <dbReference type="ChEBI" id="CHEBI:57623"/>
    </ligand>
</feature>
<feature type="binding site" evidence="3">
    <location>
        <position position="112"/>
    </location>
    <ligand>
        <name>dimethylallyl diphosphate</name>
        <dbReference type="ChEBI" id="CHEBI:57623"/>
    </ligand>
</feature>
<sequence>MAPAPDTDLRQTTAPNAVSAFQSINTYLRFPTRDQEQWWANTGPIIARMLETAGYSLEKQFQYLIFHSNQIVPRLGAYTKGPHHHFSPCGLPIELSVNYQQKRPGRDHSTVRIAIEPLDSFSGTERDPFNTAPMAATVNELERMRVIKDFDRELFLFFEPKFALNREEQSSFEVEIPGGATRKTQGIIAFDLNTETINVKAYTQPGHKAHLGGVELEPLLTDCLNELKAQGKIDCLEPWSKVADYVNEINGWGFQNLWAWDYVTPSKTRFKFYTWLFDVPDIAKLDELYTLNNRAPSTAQAFDALHTFWDTLNPLTALGKRDPIPLYGMLLPDNTTPVLLNYEIKAGNPHPDTKVYFALYGYNDLVCVQQIARFFELLGWDKLAASYPATVQSFYPGQDLSKTSHLLYWMSFAYSDKTGAYTTVYYHANPELK</sequence>
<evidence type="ECO:0000256" key="3">
    <source>
        <dbReference type="PIRSR" id="PIRSR000509-1"/>
    </source>
</evidence>
<feature type="binding site" evidence="3">
    <location>
        <position position="94"/>
    </location>
    <ligand>
        <name>L-tryptophan</name>
        <dbReference type="ChEBI" id="CHEBI:57912"/>
    </ligand>
</feature>
<keyword evidence="2 4" id="KW-0808">Transferase</keyword>